<keyword evidence="8" id="KW-1185">Reference proteome</keyword>
<dbReference type="PROSITE" id="PS51352">
    <property type="entry name" value="THIOREDOXIN_2"/>
    <property type="match status" value="1"/>
</dbReference>
<name>A0ABR7CJP3_9BACT</name>
<organism evidence="7 8">
    <name type="scientific">Alistipes hominis</name>
    <dbReference type="NCBI Taxonomy" id="2763015"/>
    <lineage>
        <taxon>Bacteria</taxon>
        <taxon>Pseudomonadati</taxon>
        <taxon>Bacteroidota</taxon>
        <taxon>Bacteroidia</taxon>
        <taxon>Bacteroidales</taxon>
        <taxon>Rikenellaceae</taxon>
        <taxon>Alistipes</taxon>
    </lineage>
</organism>
<dbReference type="InterPro" id="IPR013766">
    <property type="entry name" value="Thioredoxin_domain"/>
</dbReference>
<feature type="signal peptide" evidence="5">
    <location>
        <begin position="1"/>
        <end position="22"/>
    </location>
</feature>
<feature type="domain" description="Thioredoxin" evidence="6">
    <location>
        <begin position="329"/>
        <end position="490"/>
    </location>
</feature>
<gene>
    <name evidence="7" type="ORF">H8S08_02455</name>
</gene>
<dbReference type="EMBL" id="JACOOK010000001">
    <property type="protein sequence ID" value="MBC5615883.1"/>
    <property type="molecule type" value="Genomic_DNA"/>
</dbReference>
<dbReference type="PROSITE" id="PS51257">
    <property type="entry name" value="PROKAR_LIPOPROTEIN"/>
    <property type="match status" value="1"/>
</dbReference>
<dbReference type="RefSeq" id="WP_186965835.1">
    <property type="nucleotide sequence ID" value="NZ_JACOOK010000001.1"/>
</dbReference>
<feature type="chain" id="PRO_5046422991" evidence="5">
    <location>
        <begin position="23"/>
        <end position="492"/>
    </location>
</feature>
<evidence type="ECO:0000256" key="4">
    <source>
        <dbReference type="ARBA" id="ARBA00023284"/>
    </source>
</evidence>
<keyword evidence="5" id="KW-0732">Signal</keyword>
<evidence type="ECO:0000256" key="5">
    <source>
        <dbReference type="SAM" id="SignalP"/>
    </source>
</evidence>
<evidence type="ECO:0000313" key="7">
    <source>
        <dbReference type="EMBL" id="MBC5615883.1"/>
    </source>
</evidence>
<comment type="caution">
    <text evidence="7">The sequence shown here is derived from an EMBL/GenBank/DDBJ whole genome shotgun (WGS) entry which is preliminary data.</text>
</comment>
<sequence length="492" mass="54896">MKRLQLIALAMIAGSISCTLRASDTSRSLSTLHLKIINTGTNPTGVLTVDFHDPTCYRDPLNALYSPCTDGKQAFFIDSDTSFTLKREMPWRQDIRIGVGARMDTHHAVLLSAPGDSASLTLDFGKICGNDDTGFVFGGKQGSLNAQINACEKYLSQLSETIRFPRDSSAYGLYPEKTAQMQDSLARYSARAKLSKAAKEWARQSIPARVYIQLRETLGFYQMDFPFLSQIASNDLQSLTFSGAQAFLTDYAQRGFGLFSDRPENKALTPWERIARFAGTQPASPRRDFMTFQLVAQTLQEQGASDIPDTEPASFFESPYFSDRTVRAVRAERERTDIRFPETPLKEICYFDKQGGTVDTVSGKDIFGLLRSRYAGKVVYIDVWGTWCSPCIAQMSSLAELQEKYEGKDVVFVTLAVWSPRERWVEMVGEGKIPGECFLFDFASATVFSTVCDFYMFPSHLLMDRSGRIVTRYAPVGISSAGAAIDRLLKDN</sequence>
<evidence type="ECO:0000256" key="2">
    <source>
        <dbReference type="ARBA" id="ARBA00022748"/>
    </source>
</evidence>
<accession>A0ABR7CJP3</accession>
<dbReference type="Proteomes" id="UP000636891">
    <property type="component" value="Unassembled WGS sequence"/>
</dbReference>
<keyword evidence="2" id="KW-0201">Cytochrome c-type biogenesis</keyword>
<dbReference type="PANTHER" id="PTHR42852:SF6">
    <property type="entry name" value="THIOL:DISULFIDE INTERCHANGE PROTEIN DSBE"/>
    <property type="match status" value="1"/>
</dbReference>
<reference evidence="7 8" key="1">
    <citation type="submission" date="2020-08" db="EMBL/GenBank/DDBJ databases">
        <title>Genome public.</title>
        <authorList>
            <person name="Liu C."/>
            <person name="Sun Q."/>
        </authorList>
    </citation>
    <scope>NUCLEOTIDE SEQUENCE [LARGE SCALE GENOMIC DNA]</scope>
    <source>
        <strain evidence="7 8">New-7</strain>
    </source>
</reference>
<dbReference type="SUPFAM" id="SSF52833">
    <property type="entry name" value="Thioredoxin-like"/>
    <property type="match status" value="1"/>
</dbReference>
<dbReference type="PANTHER" id="PTHR42852">
    <property type="entry name" value="THIOL:DISULFIDE INTERCHANGE PROTEIN DSBE"/>
    <property type="match status" value="1"/>
</dbReference>
<dbReference type="CDD" id="cd02966">
    <property type="entry name" value="TlpA_like_family"/>
    <property type="match status" value="1"/>
</dbReference>
<dbReference type="InterPro" id="IPR013740">
    <property type="entry name" value="Redoxin"/>
</dbReference>
<dbReference type="InterPro" id="IPR036249">
    <property type="entry name" value="Thioredoxin-like_sf"/>
</dbReference>
<keyword evidence="4" id="KW-0676">Redox-active center</keyword>
<dbReference type="InterPro" id="IPR050553">
    <property type="entry name" value="Thioredoxin_ResA/DsbE_sf"/>
</dbReference>
<evidence type="ECO:0000256" key="3">
    <source>
        <dbReference type="ARBA" id="ARBA00023157"/>
    </source>
</evidence>
<evidence type="ECO:0000313" key="8">
    <source>
        <dbReference type="Proteomes" id="UP000636891"/>
    </source>
</evidence>
<dbReference type="Pfam" id="PF08534">
    <property type="entry name" value="Redoxin"/>
    <property type="match status" value="1"/>
</dbReference>
<evidence type="ECO:0000259" key="6">
    <source>
        <dbReference type="PROSITE" id="PS51352"/>
    </source>
</evidence>
<evidence type="ECO:0000256" key="1">
    <source>
        <dbReference type="ARBA" id="ARBA00004196"/>
    </source>
</evidence>
<proteinExistence type="predicted"/>
<protein>
    <submittedName>
        <fullName evidence="7">TlpA family protein disulfide reductase</fullName>
    </submittedName>
</protein>
<comment type="subcellular location">
    <subcellularLocation>
        <location evidence="1">Cell envelope</location>
    </subcellularLocation>
</comment>
<dbReference type="Gene3D" id="3.40.30.10">
    <property type="entry name" value="Glutaredoxin"/>
    <property type="match status" value="1"/>
</dbReference>
<keyword evidence="3" id="KW-1015">Disulfide bond</keyword>